<keyword evidence="1" id="KW-0732">Signal</keyword>
<dbReference type="OrthoDB" id="275270at2"/>
<organism evidence="2 3">
    <name type="scientific">Georgenia subflava</name>
    <dbReference type="NCBI Taxonomy" id="1622177"/>
    <lineage>
        <taxon>Bacteria</taxon>
        <taxon>Bacillati</taxon>
        <taxon>Actinomycetota</taxon>
        <taxon>Actinomycetes</taxon>
        <taxon>Micrococcales</taxon>
        <taxon>Bogoriellaceae</taxon>
        <taxon>Georgenia</taxon>
    </lineage>
</organism>
<feature type="signal peptide" evidence="1">
    <location>
        <begin position="1"/>
        <end position="29"/>
    </location>
</feature>
<feature type="chain" id="PRO_5026984550" description="Peptidase M6-like domain-containing protein" evidence="1">
    <location>
        <begin position="30"/>
        <end position="714"/>
    </location>
</feature>
<name>A0A6N7EN03_9MICO</name>
<sequence>MRQSLTRTVVGTSATAALAMAGLASPALADHSSVPPADLGSAGDETITVPINDSAAGGTYYQPFELAYSNTTADGTPVYVYVPTGTFEDVVGTHSLDPAFDHNPGDEFVPCATSDPADYTLTQGQIDYLGDELSGQIVRVDEEHFGPMDAADPDDPSSDSLVTLVYNVQDDSYYDCAVTSYTAGYFAPDFANSLGMNVIVLDAYDWANRVGSDPSTAPWGDDDPVNDSPELYEGVIAHELEHLLMNYSDPGELSWVDEGLADVAAFLNGYDMTGSHLTYQQVFHRETSLTRWAGGLENYGASFSYFAYLWEQAGGNGDGSLEPDLEYDGAAGDLLIKLIFEEQANSMDGVQSAIDAFNAQTGSDLRSAQDLFQDWAVTMYLDDEASALWDLENFDLGPASGGWTIDLANNEFFDDRGNYQGAQPPAKWDRAANRPSGTALPFGVSYEKFRNPGPRVSLEFTGEDFAQVAPHSGPDHWWGGDASQSDNTLDLATPVTGGETVSFWNWHFIEEGWDFGFVEALVDGEWVTLEVTDAAGAVVSTNEDPHGNNTEGNGITGTSGGEYFVDEPQYLQYSVTVPEGATDLRWRYSTDAAYVDTGWFIDDVTVDGAAADVVDEEGGWIETDGRQENNWSLQVISTCDLTPGTVSPGELTDEAGNFVYRFTGDQISTYMLDTRCANGPNSDFVVVVSNMPTGDLSSLDATYDYDVVKVNGRR</sequence>
<evidence type="ECO:0000313" key="2">
    <source>
        <dbReference type="EMBL" id="MPV38508.1"/>
    </source>
</evidence>
<evidence type="ECO:0008006" key="4">
    <source>
        <dbReference type="Google" id="ProtNLM"/>
    </source>
</evidence>
<dbReference type="Pfam" id="PF20773">
    <property type="entry name" value="InhA-like_MAM"/>
    <property type="match status" value="1"/>
</dbReference>
<evidence type="ECO:0000313" key="3">
    <source>
        <dbReference type="Proteomes" id="UP000437709"/>
    </source>
</evidence>
<reference evidence="2 3" key="1">
    <citation type="submission" date="2019-10" db="EMBL/GenBank/DDBJ databases">
        <title>Georgenia wutianyii sp. nov. and Georgenia yuyongxinii sp. nov. isolated from plateau pika (Ochotona curzoniae) in the Qinghai-Tibet plateau of China.</title>
        <authorList>
            <person name="Tian Z."/>
        </authorList>
    </citation>
    <scope>NUCLEOTIDE SEQUENCE [LARGE SCALE GENOMIC DNA]</scope>
    <source>
        <strain evidence="2 3">JCM 19765</strain>
    </source>
</reference>
<comment type="caution">
    <text evidence="2">The sequence shown here is derived from an EMBL/GenBank/DDBJ whole genome shotgun (WGS) entry which is preliminary data.</text>
</comment>
<protein>
    <recommendedName>
        <fullName evidence="4">Peptidase M6-like domain-containing protein</fullName>
    </recommendedName>
</protein>
<dbReference type="Proteomes" id="UP000437709">
    <property type="component" value="Unassembled WGS sequence"/>
</dbReference>
<gene>
    <name evidence="2" type="ORF">GB881_15930</name>
</gene>
<dbReference type="EMBL" id="WHPC01000085">
    <property type="protein sequence ID" value="MPV38508.1"/>
    <property type="molecule type" value="Genomic_DNA"/>
</dbReference>
<proteinExistence type="predicted"/>
<evidence type="ECO:0000256" key="1">
    <source>
        <dbReference type="SAM" id="SignalP"/>
    </source>
</evidence>
<keyword evidence="3" id="KW-1185">Reference proteome</keyword>
<dbReference type="RefSeq" id="WP_152193791.1">
    <property type="nucleotide sequence ID" value="NZ_VUKD01000001.1"/>
</dbReference>
<accession>A0A6N7EN03</accession>
<dbReference type="AlphaFoldDB" id="A0A6N7EN03"/>